<dbReference type="Gene3D" id="1.20.58.390">
    <property type="entry name" value="Neurotransmitter-gated ion-channel transmembrane domain"/>
    <property type="match status" value="2"/>
</dbReference>
<dbReference type="CDD" id="cd19051">
    <property type="entry name" value="LGIC_TM_cation"/>
    <property type="match status" value="1"/>
</dbReference>
<evidence type="ECO:0000256" key="8">
    <source>
        <dbReference type="ARBA" id="ARBA00023065"/>
    </source>
</evidence>
<dbReference type="InterPro" id="IPR038050">
    <property type="entry name" value="Neuro_actylchol_rec"/>
</dbReference>
<dbReference type="CTD" id="34304"/>
<dbReference type="PRINTS" id="PR00252">
    <property type="entry name" value="NRIONCHANNEL"/>
</dbReference>
<keyword evidence="4" id="KW-1003">Cell membrane</keyword>
<dbReference type="InterPro" id="IPR036719">
    <property type="entry name" value="Neuro-gated_channel_TM_sf"/>
</dbReference>
<comment type="subcellular location">
    <subcellularLocation>
        <location evidence="16">Postsynaptic cell membrane</location>
        <topology evidence="16">Multi-pass membrane protein</topology>
    </subcellularLocation>
</comment>
<evidence type="ECO:0000256" key="6">
    <source>
        <dbReference type="ARBA" id="ARBA00022989"/>
    </source>
</evidence>
<dbReference type="InterPro" id="IPR006201">
    <property type="entry name" value="Neur_channel"/>
</dbReference>
<dbReference type="FunFam" id="1.20.58.390:FF:000058">
    <property type="entry name" value="Nicotinic acetylcholine receptor alpha6, isoform D"/>
    <property type="match status" value="1"/>
</dbReference>
<gene>
    <name evidence="21" type="primary">LOC105430981</name>
</gene>
<comment type="similarity">
    <text evidence="2">Belongs to the ligand-gated ion channel (TC 1.A.9) family. Acetylcholine receptor (TC 1.A.9.1) subfamily.</text>
</comment>
<feature type="transmembrane region" description="Helical" evidence="17">
    <location>
        <begin position="232"/>
        <end position="252"/>
    </location>
</feature>
<dbReference type="PANTHER" id="PTHR18945">
    <property type="entry name" value="NEUROTRANSMITTER GATED ION CHANNEL"/>
    <property type="match status" value="1"/>
</dbReference>
<evidence type="ECO:0000256" key="13">
    <source>
        <dbReference type="ARBA" id="ARBA00023257"/>
    </source>
</evidence>
<evidence type="ECO:0000256" key="5">
    <source>
        <dbReference type="ARBA" id="ARBA00022692"/>
    </source>
</evidence>
<keyword evidence="12" id="KW-0325">Glycoprotein</keyword>
<keyword evidence="7" id="KW-0770">Synapse</keyword>
<dbReference type="OrthoDB" id="5975154at2759"/>
<dbReference type="RefSeq" id="XP_025075030.1">
    <property type="nucleotide sequence ID" value="XM_025219245.1"/>
</dbReference>
<keyword evidence="6 17" id="KW-1133">Transmembrane helix</keyword>
<sequence>MAHQARGLPQLRIKFYNTVAASLQIVLLLTVLPQESLCGRHEKRLLNHLLANYNNLERPVANESEPLEVKFGITLQQIIDVDEKNQILTTNAWLKLEWTDYNLQWNQSEYGGVKDLRITPNKLWKPDILMYNSADEGFDGTFQTNVVVTHNGSCLYVPPGIFKSTCKIDITWFPFDDQHCDMKFGSWTYDGNQLDLILNSEEGGDLSDFITNGEWYLIGEFHKASLRLVRSIGPRVLTSVYVCACICACACVRKEMCLQEAKNRISNRLASMNTAMLIAEVKSAGADRFKHGTIIWTCSGVTILLSLTVFLNLVAESMPTTSDAVPLIGSYFNCIMFMVASSVVLTVLVLNYHHRSPDRYVMPNWVKKLFLQWLPYILCMSRPGKKITKKTILMSNRMKELELQERSSKSLLANVLDIDDDFRHGNSAANPASGYISRSAYGTPLSTRPATVEETSASLPLSGMQKELHTILKELQFITSRMKKADEDDEVISDWKFAAMVVDRLCLIIFTLFTILATVVILCRAPHIIVQ</sequence>
<feature type="domain" description="Neurotransmitter-gated ion-channel ligand-binding" evidence="18">
    <location>
        <begin position="42"/>
        <end position="219"/>
    </location>
</feature>
<dbReference type="Pfam" id="PF02931">
    <property type="entry name" value="Neur_chan_LBD"/>
    <property type="match status" value="1"/>
</dbReference>
<dbReference type="InterPro" id="IPR006029">
    <property type="entry name" value="Neurotrans-gated_channel_TM"/>
</dbReference>
<accession>A0A8N1S881</accession>
<keyword evidence="5 17" id="KW-0812">Transmembrane</keyword>
<evidence type="ECO:0000256" key="17">
    <source>
        <dbReference type="RuleBase" id="RU000687"/>
    </source>
</evidence>
<dbReference type="PROSITE" id="PS00236">
    <property type="entry name" value="NEUROTR_ION_CHANNEL"/>
    <property type="match status" value="1"/>
</dbReference>
<dbReference type="PRINTS" id="PR00254">
    <property type="entry name" value="NICOTINICR"/>
</dbReference>
<feature type="transmembrane region" description="Helical" evidence="17">
    <location>
        <begin position="505"/>
        <end position="529"/>
    </location>
</feature>
<dbReference type="SUPFAM" id="SSF63712">
    <property type="entry name" value="Nicotinic receptor ligand binding domain-like"/>
    <property type="match status" value="1"/>
</dbReference>
<comment type="function">
    <text evidence="1">After binding acetylcholine, the AChR responds by an extensive change in conformation that affects all subunits and leads to opening of an ion-conducting channel across the plasma membrane.</text>
</comment>
<protein>
    <submittedName>
        <fullName evidence="21">Acetylcholine receptor subunit alpha-type acr-16</fullName>
    </submittedName>
</protein>
<evidence type="ECO:0000256" key="3">
    <source>
        <dbReference type="ARBA" id="ARBA00022448"/>
    </source>
</evidence>
<evidence type="ECO:0000256" key="1">
    <source>
        <dbReference type="ARBA" id="ARBA00003328"/>
    </source>
</evidence>
<evidence type="ECO:0000313" key="21">
    <source>
        <dbReference type="RefSeq" id="XP_025075030.1"/>
    </source>
</evidence>
<dbReference type="InterPro" id="IPR036734">
    <property type="entry name" value="Neur_chan_lig-bd_sf"/>
</dbReference>
<dbReference type="AlphaFoldDB" id="A0A8N1S881"/>
<reference evidence="21" key="1">
    <citation type="submission" date="2025-08" db="UniProtKB">
        <authorList>
            <consortium name="RefSeq"/>
        </authorList>
    </citation>
    <scope>IDENTIFICATION</scope>
</reference>
<dbReference type="GO" id="GO:0004888">
    <property type="term" value="F:transmembrane signaling receptor activity"/>
    <property type="evidence" value="ECO:0007669"/>
    <property type="project" value="InterPro"/>
</dbReference>
<feature type="transmembrane region" description="Helical" evidence="17">
    <location>
        <begin position="327"/>
        <end position="352"/>
    </location>
</feature>
<dbReference type="GeneID" id="105430981"/>
<evidence type="ECO:0000256" key="14">
    <source>
        <dbReference type="ARBA" id="ARBA00023286"/>
    </source>
</evidence>
<organism evidence="20 21">
    <name type="scientific">Pogonomyrmex barbatus</name>
    <name type="common">red harvester ant</name>
    <dbReference type="NCBI Taxonomy" id="144034"/>
    <lineage>
        <taxon>Eukaryota</taxon>
        <taxon>Metazoa</taxon>
        <taxon>Ecdysozoa</taxon>
        <taxon>Arthropoda</taxon>
        <taxon>Hexapoda</taxon>
        <taxon>Insecta</taxon>
        <taxon>Pterygota</taxon>
        <taxon>Neoptera</taxon>
        <taxon>Endopterygota</taxon>
        <taxon>Hymenoptera</taxon>
        <taxon>Apocrita</taxon>
        <taxon>Aculeata</taxon>
        <taxon>Formicoidea</taxon>
        <taxon>Formicidae</taxon>
        <taxon>Myrmicinae</taxon>
        <taxon>Pogonomyrmex</taxon>
    </lineage>
</organism>
<evidence type="ECO:0000256" key="10">
    <source>
        <dbReference type="ARBA" id="ARBA00023157"/>
    </source>
</evidence>
<evidence type="ECO:0000259" key="18">
    <source>
        <dbReference type="Pfam" id="PF02931"/>
    </source>
</evidence>
<evidence type="ECO:0000256" key="4">
    <source>
        <dbReference type="ARBA" id="ARBA00022475"/>
    </source>
</evidence>
<evidence type="ECO:0000256" key="12">
    <source>
        <dbReference type="ARBA" id="ARBA00023180"/>
    </source>
</evidence>
<dbReference type="Pfam" id="PF02932">
    <property type="entry name" value="Neur_chan_memb"/>
    <property type="match status" value="1"/>
</dbReference>
<dbReference type="InterPro" id="IPR018000">
    <property type="entry name" value="Neurotransmitter_ion_chnl_CS"/>
</dbReference>
<dbReference type="Gene3D" id="2.70.170.10">
    <property type="entry name" value="Neurotransmitter-gated ion-channel ligand-binding domain"/>
    <property type="match status" value="1"/>
</dbReference>
<evidence type="ECO:0000256" key="7">
    <source>
        <dbReference type="ARBA" id="ARBA00023018"/>
    </source>
</evidence>
<dbReference type="Proteomes" id="UP000504615">
    <property type="component" value="Unplaced"/>
</dbReference>
<feature type="domain" description="Neurotransmitter-gated ion-channel transmembrane" evidence="19">
    <location>
        <begin position="300"/>
        <end position="522"/>
    </location>
</feature>
<keyword evidence="11 21" id="KW-0675">Receptor</keyword>
<proteinExistence type="inferred from homology"/>
<name>A0A8N1S881_9HYME</name>
<dbReference type="InterPro" id="IPR006202">
    <property type="entry name" value="Neur_chan_lig-bd"/>
</dbReference>
<dbReference type="FunFam" id="2.70.170.10:FF:000071">
    <property type="entry name" value="Nicotinic acetylcholine receptor Dalpha7 subunit"/>
    <property type="match status" value="1"/>
</dbReference>
<evidence type="ECO:0000256" key="2">
    <source>
        <dbReference type="ARBA" id="ARBA00009237"/>
    </source>
</evidence>
<keyword evidence="20" id="KW-1185">Reference proteome</keyword>
<dbReference type="GO" id="GO:0045211">
    <property type="term" value="C:postsynaptic membrane"/>
    <property type="evidence" value="ECO:0007669"/>
    <property type="project" value="UniProtKB-SubCell"/>
</dbReference>
<evidence type="ECO:0000256" key="15">
    <source>
        <dbReference type="ARBA" id="ARBA00023303"/>
    </source>
</evidence>
<keyword evidence="3 17" id="KW-0813">Transport</keyword>
<keyword evidence="14" id="KW-1071">Ligand-gated ion channel</keyword>
<keyword evidence="8 17" id="KW-0406">Ion transport</keyword>
<keyword evidence="13" id="KW-0628">Postsynaptic cell membrane</keyword>
<keyword evidence="9 17" id="KW-0472">Membrane</keyword>
<keyword evidence="10" id="KW-1015">Disulfide bond</keyword>
<feature type="transmembrane region" description="Helical" evidence="17">
    <location>
        <begin position="294"/>
        <end position="315"/>
    </location>
</feature>
<keyword evidence="15 17" id="KW-0407">Ion channel</keyword>
<evidence type="ECO:0000259" key="19">
    <source>
        <dbReference type="Pfam" id="PF02932"/>
    </source>
</evidence>
<evidence type="ECO:0000313" key="20">
    <source>
        <dbReference type="Proteomes" id="UP000504615"/>
    </source>
</evidence>
<evidence type="ECO:0000256" key="16">
    <source>
        <dbReference type="ARBA" id="ARBA00034104"/>
    </source>
</evidence>
<evidence type="ECO:0000256" key="9">
    <source>
        <dbReference type="ARBA" id="ARBA00023136"/>
    </source>
</evidence>
<evidence type="ECO:0000256" key="11">
    <source>
        <dbReference type="ARBA" id="ARBA00023170"/>
    </source>
</evidence>
<dbReference type="InterPro" id="IPR002394">
    <property type="entry name" value="Nicotinic_acetylcholine_rcpt"/>
</dbReference>
<dbReference type="SUPFAM" id="SSF90112">
    <property type="entry name" value="Neurotransmitter-gated ion-channel transmembrane pore"/>
    <property type="match status" value="1"/>
</dbReference>
<dbReference type="CDD" id="cd18997">
    <property type="entry name" value="LGIC_ECD_nAChR"/>
    <property type="match status" value="1"/>
</dbReference>
<dbReference type="GO" id="GO:0022848">
    <property type="term" value="F:acetylcholine-gated monoatomic cation-selective channel activity"/>
    <property type="evidence" value="ECO:0007669"/>
    <property type="project" value="InterPro"/>
</dbReference>